<reference evidence="1 2" key="1">
    <citation type="journal article" date="2015" name="Biotechnol. Bioeng.">
        <title>Genome sequence and phenotypic characterization of Caulobacter segnis.</title>
        <authorList>
            <person name="Patel S."/>
            <person name="Fletcher B."/>
            <person name="Scott D.C."/>
            <person name="Ely B."/>
        </authorList>
    </citation>
    <scope>NUCLEOTIDE SEQUENCE [LARGE SCALE GENOMIC DNA]</scope>
    <source>
        <strain evidence="1 2">ERI-2</strain>
    </source>
</reference>
<protein>
    <submittedName>
        <fullName evidence="1">Uncharacterized protein</fullName>
    </submittedName>
</protein>
<comment type="caution">
    <text evidence="1">The sequence shown here is derived from an EMBL/GenBank/DDBJ whole genome shotgun (WGS) entry which is preliminary data.</text>
</comment>
<dbReference type="PATRIC" id="fig|1538.10.peg.1323"/>
<evidence type="ECO:0000313" key="2">
    <source>
        <dbReference type="Proteomes" id="UP000077407"/>
    </source>
</evidence>
<name>A0A170NKP3_9CLOT</name>
<dbReference type="OrthoDB" id="1757897at2"/>
<accession>A0A170NKP3</accession>
<evidence type="ECO:0000313" key="1">
    <source>
        <dbReference type="EMBL" id="OAA91258.1"/>
    </source>
</evidence>
<dbReference type="Proteomes" id="UP000077407">
    <property type="component" value="Unassembled WGS sequence"/>
</dbReference>
<proteinExistence type="predicted"/>
<dbReference type="EMBL" id="LITT01000007">
    <property type="protein sequence ID" value="OAA91258.1"/>
    <property type="molecule type" value="Genomic_DNA"/>
</dbReference>
<dbReference type="RefSeq" id="WP_063554414.1">
    <property type="nucleotide sequence ID" value="NZ_LITT01000007.1"/>
</dbReference>
<gene>
    <name evidence="1" type="ORF">WY13_00823</name>
</gene>
<dbReference type="AlphaFoldDB" id="A0A170NKP3"/>
<sequence>MSEISFKYAVSGDILENYIKGIYKPRTVWERAFLLLKTKGVDIYSPGKHKGKCTSSYVVLKNTGTVGFEGSNQIGSQTLDVIVYCPRSNYSDIEPYTVQVESFLGELKGYIRPTGNITPVILDDSVNGYTQTIEYQTFQRLRR</sequence>
<organism evidence="1 2">
    <name type="scientific">Clostridium ljungdahlii</name>
    <dbReference type="NCBI Taxonomy" id="1538"/>
    <lineage>
        <taxon>Bacteria</taxon>
        <taxon>Bacillati</taxon>
        <taxon>Bacillota</taxon>
        <taxon>Clostridia</taxon>
        <taxon>Eubacteriales</taxon>
        <taxon>Clostridiaceae</taxon>
        <taxon>Clostridium</taxon>
    </lineage>
</organism>